<keyword evidence="9" id="KW-1185">Reference proteome</keyword>
<proteinExistence type="inferred from homology"/>
<dbReference type="InterPro" id="IPR000727">
    <property type="entry name" value="T_SNARE_dom"/>
</dbReference>
<protein>
    <recommendedName>
        <fullName evidence="7">t-SNARE coiled-coil homology domain-containing protein</fullName>
    </recommendedName>
</protein>
<dbReference type="PANTHER" id="PTHR19957">
    <property type="entry name" value="SYNTAXIN"/>
    <property type="match status" value="1"/>
</dbReference>
<dbReference type="GO" id="GO:0016192">
    <property type="term" value="P:vesicle-mediated transport"/>
    <property type="evidence" value="ECO:0007669"/>
    <property type="project" value="InterPro"/>
</dbReference>
<sequence length="112" mass="12908">MLRQTIREGYREVVERRVFTVTGTKPDEEMIDQLIETGNSEQILHKAIQEHGRGQVMDTLAEIQERHDAVNEIDKKLLDLHQIFLDMAVLVEAHGELLDNIETQVRSLLFAS</sequence>
<keyword evidence="4" id="KW-0813">Transport</keyword>
<evidence type="ECO:0000313" key="8">
    <source>
        <dbReference type="EMBL" id="ERM93717.1"/>
    </source>
</evidence>
<comment type="similarity">
    <text evidence="2">Belongs to the syntaxin family.</text>
</comment>
<dbReference type="OMA" id="HERHSAV"/>
<dbReference type="CDD" id="cd15848">
    <property type="entry name" value="SNARE_syntaxin1-like"/>
    <property type="match status" value="1"/>
</dbReference>
<evidence type="ECO:0000256" key="4">
    <source>
        <dbReference type="ARBA" id="ARBA00022927"/>
    </source>
</evidence>
<dbReference type="InterPro" id="IPR006011">
    <property type="entry name" value="Syntaxin_N"/>
</dbReference>
<dbReference type="GO" id="GO:0015031">
    <property type="term" value="P:protein transport"/>
    <property type="evidence" value="ECO:0007669"/>
    <property type="project" value="UniProtKB-KW"/>
</dbReference>
<evidence type="ECO:0000313" key="9">
    <source>
        <dbReference type="Proteomes" id="UP000017836"/>
    </source>
</evidence>
<dbReference type="Gene3D" id="1.20.58.70">
    <property type="match status" value="1"/>
</dbReference>
<dbReference type="GO" id="GO:0016020">
    <property type="term" value="C:membrane"/>
    <property type="evidence" value="ECO:0007669"/>
    <property type="project" value="UniProtKB-SubCell"/>
</dbReference>
<evidence type="ECO:0000256" key="3">
    <source>
        <dbReference type="ARBA" id="ARBA00022692"/>
    </source>
</evidence>
<dbReference type="InterPro" id="IPR045242">
    <property type="entry name" value="Syntaxin"/>
</dbReference>
<feature type="domain" description="T-SNARE coiled-coil homology" evidence="7">
    <location>
        <begin position="60"/>
        <end position="105"/>
    </location>
</feature>
<keyword evidence="6" id="KW-0472">Membrane</keyword>
<dbReference type="STRING" id="13333.W1NDL1"/>
<dbReference type="SMART" id="SM00397">
    <property type="entry name" value="t_SNARE"/>
    <property type="match status" value="1"/>
</dbReference>
<dbReference type="EMBL" id="KI397628">
    <property type="protein sequence ID" value="ERM93717.1"/>
    <property type="molecule type" value="Genomic_DNA"/>
</dbReference>
<dbReference type="eggNOG" id="KOG0810">
    <property type="taxonomic scope" value="Eukaryota"/>
</dbReference>
<accession>W1NDL1</accession>
<keyword evidence="5" id="KW-1133">Transmembrane helix</keyword>
<reference evidence="9" key="1">
    <citation type="journal article" date="2013" name="Science">
        <title>The Amborella genome and the evolution of flowering plants.</title>
        <authorList>
            <consortium name="Amborella Genome Project"/>
        </authorList>
    </citation>
    <scope>NUCLEOTIDE SEQUENCE [LARGE SCALE GENOMIC DNA]</scope>
</reference>
<comment type="subcellular location">
    <subcellularLocation>
        <location evidence="1">Membrane</location>
        <topology evidence="1">Single-pass type IV membrane protein</topology>
    </subcellularLocation>
</comment>
<dbReference type="HOGENOM" id="CLU_2149200_0_0_1"/>
<evidence type="ECO:0000256" key="5">
    <source>
        <dbReference type="ARBA" id="ARBA00022989"/>
    </source>
</evidence>
<evidence type="ECO:0000256" key="6">
    <source>
        <dbReference type="ARBA" id="ARBA00023136"/>
    </source>
</evidence>
<dbReference type="Pfam" id="PF00804">
    <property type="entry name" value="Syntaxin"/>
    <property type="match status" value="1"/>
</dbReference>
<dbReference type="InterPro" id="IPR010989">
    <property type="entry name" value="SNARE"/>
</dbReference>
<organism evidence="8 9">
    <name type="scientific">Amborella trichopoda</name>
    <dbReference type="NCBI Taxonomy" id="13333"/>
    <lineage>
        <taxon>Eukaryota</taxon>
        <taxon>Viridiplantae</taxon>
        <taxon>Streptophyta</taxon>
        <taxon>Embryophyta</taxon>
        <taxon>Tracheophyta</taxon>
        <taxon>Spermatophyta</taxon>
        <taxon>Magnoliopsida</taxon>
        <taxon>Amborellales</taxon>
        <taxon>Amborellaceae</taxon>
        <taxon>Amborella</taxon>
    </lineage>
</organism>
<evidence type="ECO:0000256" key="1">
    <source>
        <dbReference type="ARBA" id="ARBA00004211"/>
    </source>
</evidence>
<name>W1NDL1_AMBTC</name>
<dbReference type="PANTHER" id="PTHR19957:SF307">
    <property type="entry name" value="PROTEIN SSO1-RELATED"/>
    <property type="match status" value="1"/>
</dbReference>
<evidence type="ECO:0000256" key="2">
    <source>
        <dbReference type="ARBA" id="ARBA00009063"/>
    </source>
</evidence>
<dbReference type="PROSITE" id="PS50192">
    <property type="entry name" value="T_SNARE"/>
    <property type="match status" value="1"/>
</dbReference>
<keyword evidence="4" id="KW-0653">Protein transport</keyword>
<evidence type="ECO:0000259" key="7">
    <source>
        <dbReference type="PROSITE" id="PS50192"/>
    </source>
</evidence>
<gene>
    <name evidence="8" type="ORF">AMTR_s00004p00241620</name>
</gene>
<dbReference type="AlphaFoldDB" id="W1NDL1"/>
<dbReference type="Proteomes" id="UP000017836">
    <property type="component" value="Unassembled WGS sequence"/>
</dbReference>
<keyword evidence="3" id="KW-0812">Transmembrane</keyword>
<dbReference type="Gramene" id="ERM93717">
    <property type="protein sequence ID" value="ERM93717"/>
    <property type="gene ID" value="AMTR_s00004p00241620"/>
</dbReference>
<dbReference type="SUPFAM" id="SSF47661">
    <property type="entry name" value="t-snare proteins"/>
    <property type="match status" value="1"/>
</dbReference>